<dbReference type="InterPro" id="IPR050631">
    <property type="entry name" value="PheA/TfdB_FAD_monoxygenase"/>
</dbReference>
<sequence>MTDAFTADVAVIGLGPVGATAACLAHDLGLRVIAFDRAAEIEPRPRAIGFDQEAMRVFAGLGLAEAISPYVMPYRPSEYRNADGRTIRRIGTASPPHSLGWAPNYTFSQPHLEAALRQRLRRSAGVEIHLGTEVTDVRLDDTGAFVEAVDGAAERSTFRARYVLACDGGGSPLRTRLGLRLRDLEFDEPWLVADVLLHPGAGLELPRTNVQYCETARPSTFVVGPGNLRRWEFMINPGEDPEEVSQDDFVRRLLSRWLAAEDYELWRAASYRFHALVLEQWRAGRLFFLGDSAHMTPPFLAQGMCQGIRDAANLLWKLALRIRGTAEEPLLDSYQQEREPHVRQVTLAAKELGRIICERDPATAAERDAELLEELAATPEGIIRQSLIPGLSAGFLAPDGFLARGEVLPQPRVVDHLRRRGLLDEFTGGGFRLLVRRDADASAVDSALRAHRTAEGFPLRVVRMTDKGAPKQADEYRDEQHVLDDWMRRRSCVAVLARPDHYVFGGVRLADDVAGLLHSAARQLRPSAFVASRPPAHERGVV</sequence>
<dbReference type="InterPro" id="IPR036188">
    <property type="entry name" value="FAD/NAD-bd_sf"/>
</dbReference>
<dbReference type="PRINTS" id="PR00420">
    <property type="entry name" value="RNGMNOXGNASE"/>
</dbReference>
<dbReference type="GO" id="GO:0071949">
    <property type="term" value="F:FAD binding"/>
    <property type="evidence" value="ECO:0007669"/>
    <property type="project" value="InterPro"/>
</dbReference>
<keyword evidence="4" id="KW-1185">Reference proteome</keyword>
<dbReference type="GO" id="GO:0019622">
    <property type="term" value="P:3-(3-hydroxy)phenylpropionate catabolic process"/>
    <property type="evidence" value="ECO:0007669"/>
    <property type="project" value="TreeGrafter"/>
</dbReference>
<dbReference type="AlphaFoldDB" id="A0A917XM78"/>
<evidence type="ECO:0000259" key="2">
    <source>
        <dbReference type="Pfam" id="PF01494"/>
    </source>
</evidence>
<dbReference type="GO" id="GO:0008688">
    <property type="term" value="F:3-(3-hydroxyphenyl)propionate hydroxylase activity"/>
    <property type="evidence" value="ECO:0007669"/>
    <property type="project" value="TreeGrafter"/>
</dbReference>
<dbReference type="Pfam" id="PF01494">
    <property type="entry name" value="FAD_binding_3"/>
    <property type="match status" value="1"/>
</dbReference>
<proteinExistence type="predicted"/>
<dbReference type="Gene3D" id="3.50.50.60">
    <property type="entry name" value="FAD/NAD(P)-binding domain"/>
    <property type="match status" value="1"/>
</dbReference>
<name>A0A917XM78_9ACTN</name>
<dbReference type="Gene3D" id="3.40.30.120">
    <property type="match status" value="1"/>
</dbReference>
<dbReference type="PANTHER" id="PTHR43476:SF3">
    <property type="entry name" value="FAD-BINDING MONOOXYGENASE"/>
    <property type="match status" value="1"/>
</dbReference>
<accession>A0A917XM78</accession>
<reference evidence="3" key="2">
    <citation type="submission" date="2020-09" db="EMBL/GenBank/DDBJ databases">
        <authorList>
            <person name="Sun Q."/>
            <person name="Zhou Y."/>
        </authorList>
    </citation>
    <scope>NUCLEOTIDE SEQUENCE</scope>
    <source>
        <strain evidence="3">CGMCC 4.7110</strain>
    </source>
</reference>
<dbReference type="NCBIfam" id="NF004829">
    <property type="entry name" value="PRK06183.1-3"/>
    <property type="match status" value="1"/>
</dbReference>
<dbReference type="InterPro" id="IPR002938">
    <property type="entry name" value="FAD-bd"/>
</dbReference>
<dbReference type="PANTHER" id="PTHR43476">
    <property type="entry name" value="3-(3-HYDROXY-PHENYL)PROPIONATE/3-HYDROXYCINNAMIC ACID HYDROXYLASE"/>
    <property type="match status" value="1"/>
</dbReference>
<comment type="caution">
    <text evidence="3">The sequence shown here is derived from an EMBL/GenBank/DDBJ whole genome shotgun (WGS) entry which is preliminary data.</text>
</comment>
<evidence type="ECO:0000313" key="3">
    <source>
        <dbReference type="EMBL" id="GGN38901.1"/>
    </source>
</evidence>
<keyword evidence="3" id="KW-0503">Monooxygenase</keyword>
<dbReference type="EMBL" id="BMML01000029">
    <property type="protein sequence ID" value="GGN38901.1"/>
    <property type="molecule type" value="Genomic_DNA"/>
</dbReference>
<evidence type="ECO:0000256" key="1">
    <source>
        <dbReference type="ARBA" id="ARBA00023002"/>
    </source>
</evidence>
<dbReference type="Gene3D" id="3.30.70.2450">
    <property type="match status" value="1"/>
</dbReference>
<dbReference type="SUPFAM" id="SSF51905">
    <property type="entry name" value="FAD/NAD(P)-binding domain"/>
    <property type="match status" value="1"/>
</dbReference>
<reference evidence="3" key="1">
    <citation type="journal article" date="2014" name="Int. J. Syst. Evol. Microbiol.">
        <title>Complete genome sequence of Corynebacterium casei LMG S-19264T (=DSM 44701T), isolated from a smear-ripened cheese.</title>
        <authorList>
            <consortium name="US DOE Joint Genome Institute (JGI-PGF)"/>
            <person name="Walter F."/>
            <person name="Albersmeier A."/>
            <person name="Kalinowski J."/>
            <person name="Ruckert C."/>
        </authorList>
    </citation>
    <scope>NUCLEOTIDE SEQUENCE</scope>
    <source>
        <strain evidence="3">CGMCC 4.7110</strain>
    </source>
</reference>
<evidence type="ECO:0000313" key="4">
    <source>
        <dbReference type="Proteomes" id="UP000653411"/>
    </source>
</evidence>
<keyword evidence="1" id="KW-0560">Oxidoreductase</keyword>
<gene>
    <name evidence="3" type="ORF">GCM10011578_084790</name>
</gene>
<organism evidence="3 4">
    <name type="scientific">Streptomyces fuscichromogenes</name>
    <dbReference type="NCBI Taxonomy" id="1324013"/>
    <lineage>
        <taxon>Bacteria</taxon>
        <taxon>Bacillati</taxon>
        <taxon>Actinomycetota</taxon>
        <taxon>Actinomycetes</taxon>
        <taxon>Kitasatosporales</taxon>
        <taxon>Streptomycetaceae</taxon>
        <taxon>Streptomyces</taxon>
    </lineage>
</organism>
<feature type="domain" description="FAD-binding" evidence="2">
    <location>
        <begin position="7"/>
        <end position="346"/>
    </location>
</feature>
<dbReference type="RefSeq" id="WP_189268277.1">
    <property type="nucleotide sequence ID" value="NZ_BMML01000029.1"/>
</dbReference>
<dbReference type="Proteomes" id="UP000653411">
    <property type="component" value="Unassembled WGS sequence"/>
</dbReference>
<protein>
    <submittedName>
        <fullName evidence="3">FAD-binding monooxygenase</fullName>
    </submittedName>
</protein>